<protein>
    <submittedName>
        <fullName evidence="1">Uncharacterized protein</fullName>
    </submittedName>
</protein>
<gene>
    <name evidence="1" type="ORF">HPB49_015896</name>
</gene>
<organism evidence="1 2">
    <name type="scientific">Dermacentor silvarum</name>
    <name type="common">Tick</name>
    <dbReference type="NCBI Taxonomy" id="543639"/>
    <lineage>
        <taxon>Eukaryota</taxon>
        <taxon>Metazoa</taxon>
        <taxon>Ecdysozoa</taxon>
        <taxon>Arthropoda</taxon>
        <taxon>Chelicerata</taxon>
        <taxon>Arachnida</taxon>
        <taxon>Acari</taxon>
        <taxon>Parasitiformes</taxon>
        <taxon>Ixodida</taxon>
        <taxon>Ixodoidea</taxon>
        <taxon>Ixodidae</taxon>
        <taxon>Rhipicephalinae</taxon>
        <taxon>Dermacentor</taxon>
    </lineage>
</organism>
<keyword evidence="2" id="KW-1185">Reference proteome</keyword>
<name>A0ACB8DEB8_DERSI</name>
<sequence length="609" mass="67957">MLQQRSPSLTYTLYLCSPSADLLSSLSGDCADKSEIGGYQHTSRDTAKPIQATAIVVIHPGSMFLRIGRASDSYPHTIPHVIARPCLSETSAPHVDPILVPEVDMEPEVVATIEEGCEVVGNLLASCLTSEGRIRYTFPTDKIHHFNQHVKPTIIEEKCDLNWTNTDRAQEFYVGEEVLYLNPEQRFHIHWPIRRGRLNVHSGVGGSLVSVLAHLEAIWGTAIQQYLEIPLKDLKHYRAVLVIPDVHARDHVRELMQLLLCKMGFGGCFVALESVCATFGAGLCYACVVDVGDQKTSVSCVEDGISSRTTRLTMEYGGADITHLFHYLLRKSGFPYKECDPSKVLDAMLLQELKENMCHVNLDICGAQERSFQVKQPGRALLEYKIKVGDECLVAPLALFRPDMLGVTGPKQSRGHPRNPGDPHDPLDEHFLLQTQRRAARDVAEGSQASDAASQLDDSQLGQGALDEDEVVPPEAVTLAAAPRDSERELPCDQLLGIDQAIVQCVDRCDGEELKRKMFSCVLVVGGGCMFPGIHTWLQNRLSVQIPIMYRPEQMEIITRPRDTDPRITTWKGASIMSCLDSAQELWIRQAEWQRYGVRLLRERAPFNW</sequence>
<dbReference type="EMBL" id="CM023471">
    <property type="protein sequence ID" value="KAH7966386.1"/>
    <property type="molecule type" value="Genomic_DNA"/>
</dbReference>
<comment type="caution">
    <text evidence="1">The sequence shown here is derived from an EMBL/GenBank/DDBJ whole genome shotgun (WGS) entry which is preliminary data.</text>
</comment>
<accession>A0ACB8DEB8</accession>
<evidence type="ECO:0000313" key="2">
    <source>
        <dbReference type="Proteomes" id="UP000821865"/>
    </source>
</evidence>
<dbReference type="Proteomes" id="UP000821865">
    <property type="component" value="Chromosome 2"/>
</dbReference>
<evidence type="ECO:0000313" key="1">
    <source>
        <dbReference type="EMBL" id="KAH7966386.1"/>
    </source>
</evidence>
<proteinExistence type="predicted"/>
<reference evidence="1" key="1">
    <citation type="submission" date="2020-05" db="EMBL/GenBank/DDBJ databases">
        <title>Large-scale comparative analyses of tick genomes elucidate their genetic diversity and vector capacities.</title>
        <authorList>
            <person name="Jia N."/>
            <person name="Wang J."/>
            <person name="Shi W."/>
            <person name="Du L."/>
            <person name="Sun Y."/>
            <person name="Zhan W."/>
            <person name="Jiang J."/>
            <person name="Wang Q."/>
            <person name="Zhang B."/>
            <person name="Ji P."/>
            <person name="Sakyi L.B."/>
            <person name="Cui X."/>
            <person name="Yuan T."/>
            <person name="Jiang B."/>
            <person name="Yang W."/>
            <person name="Lam T.T.-Y."/>
            <person name="Chang Q."/>
            <person name="Ding S."/>
            <person name="Wang X."/>
            <person name="Zhu J."/>
            <person name="Ruan X."/>
            <person name="Zhao L."/>
            <person name="Wei J."/>
            <person name="Que T."/>
            <person name="Du C."/>
            <person name="Cheng J."/>
            <person name="Dai P."/>
            <person name="Han X."/>
            <person name="Huang E."/>
            <person name="Gao Y."/>
            <person name="Liu J."/>
            <person name="Shao H."/>
            <person name="Ye R."/>
            <person name="Li L."/>
            <person name="Wei W."/>
            <person name="Wang X."/>
            <person name="Wang C."/>
            <person name="Yang T."/>
            <person name="Huo Q."/>
            <person name="Li W."/>
            <person name="Guo W."/>
            <person name="Chen H."/>
            <person name="Zhou L."/>
            <person name="Ni X."/>
            <person name="Tian J."/>
            <person name="Zhou Y."/>
            <person name="Sheng Y."/>
            <person name="Liu T."/>
            <person name="Pan Y."/>
            <person name="Xia L."/>
            <person name="Li J."/>
            <person name="Zhao F."/>
            <person name="Cao W."/>
        </authorList>
    </citation>
    <scope>NUCLEOTIDE SEQUENCE</scope>
    <source>
        <strain evidence="1">Dsil-2018</strain>
    </source>
</reference>